<dbReference type="InterPro" id="IPR035986">
    <property type="entry name" value="PKD_dom_sf"/>
</dbReference>
<dbReference type="InterPro" id="IPR013783">
    <property type="entry name" value="Ig-like_fold"/>
</dbReference>
<feature type="compositionally biased region" description="Low complexity" evidence="1">
    <location>
        <begin position="16"/>
        <end position="31"/>
    </location>
</feature>
<name>A0AAU9AD01_LYSEN</name>
<dbReference type="CDD" id="cd00146">
    <property type="entry name" value="PKD"/>
    <property type="match status" value="1"/>
</dbReference>
<dbReference type="RefSeq" id="WP_096377111.1">
    <property type="nucleotide sequence ID" value="NZ_AP014940.1"/>
</dbReference>
<dbReference type="SUPFAM" id="SSF49299">
    <property type="entry name" value="PKD domain"/>
    <property type="match status" value="1"/>
</dbReference>
<dbReference type="GeneID" id="83063175"/>
<feature type="compositionally biased region" description="Polar residues" evidence="1">
    <location>
        <begin position="36"/>
        <end position="46"/>
    </location>
</feature>
<dbReference type="SMART" id="SM00089">
    <property type="entry name" value="PKD"/>
    <property type="match status" value="1"/>
</dbReference>
<dbReference type="Pfam" id="PF18911">
    <property type="entry name" value="PKD_4"/>
    <property type="match status" value="1"/>
</dbReference>
<dbReference type="PROSITE" id="PS50093">
    <property type="entry name" value="PKD"/>
    <property type="match status" value="1"/>
</dbReference>
<evidence type="ECO:0000256" key="1">
    <source>
        <dbReference type="SAM" id="MobiDB-lite"/>
    </source>
</evidence>
<dbReference type="Gene3D" id="2.60.40.10">
    <property type="entry name" value="Immunoglobulins"/>
    <property type="match status" value="1"/>
</dbReference>
<sequence length="156" mass="15547">MANFASAANGLTVSFTDSSSDSDGSIASRSSDFGDGTTSTATSPSKTYSAAGTYTVKLTVVDNTGASHTKTATVAVGSASGVRCASRKTPASAGVFLCLRVGSHPSCETRPAGRSEAALPPAAPRPKSKCVMRIAGPARDEGSIHLVGASVAYVAC</sequence>
<dbReference type="KEGG" id="lem:LEN_1300"/>
<protein>
    <recommendedName>
        <fullName evidence="2">PKD domain-containing protein</fullName>
    </recommendedName>
</protein>
<reference evidence="3 4" key="1">
    <citation type="journal article" date="2017" name="DNA Res.">
        <title>Complete genome sequence and expression profile of the commercial lytic enzyme producer Lysobacter enzymogenes M497-1.</title>
        <authorList>
            <person name="Takami H."/>
            <person name="Toyoda A."/>
            <person name="Uchiyama I."/>
            <person name="Itoh T."/>
            <person name="Takaki Y."/>
            <person name="Arai W."/>
            <person name="Nishi S."/>
            <person name="Kawai M."/>
            <person name="Shinya K."/>
            <person name="Ikeda H."/>
        </authorList>
    </citation>
    <scope>NUCLEOTIDE SEQUENCE [LARGE SCALE GENOMIC DNA]</scope>
    <source>
        <strain evidence="3 4">M497-1</strain>
    </source>
</reference>
<proteinExistence type="predicted"/>
<dbReference type="InterPro" id="IPR000601">
    <property type="entry name" value="PKD_dom"/>
</dbReference>
<feature type="domain" description="PKD" evidence="2">
    <location>
        <begin position="1"/>
        <end position="76"/>
    </location>
</feature>
<dbReference type="EMBL" id="AP014940">
    <property type="protein sequence ID" value="BAV96787.1"/>
    <property type="molecule type" value="Genomic_DNA"/>
</dbReference>
<evidence type="ECO:0000313" key="4">
    <source>
        <dbReference type="Proteomes" id="UP000218824"/>
    </source>
</evidence>
<accession>A0AAU9AD01</accession>
<gene>
    <name evidence="3" type="ORF">LEN_1300</name>
</gene>
<feature type="region of interest" description="Disordered" evidence="1">
    <location>
        <begin position="16"/>
        <end position="46"/>
    </location>
</feature>
<evidence type="ECO:0000259" key="2">
    <source>
        <dbReference type="PROSITE" id="PS50093"/>
    </source>
</evidence>
<dbReference type="Proteomes" id="UP000218824">
    <property type="component" value="Chromosome"/>
</dbReference>
<dbReference type="InterPro" id="IPR022409">
    <property type="entry name" value="PKD/Chitinase_dom"/>
</dbReference>
<organism evidence="3 4">
    <name type="scientific">Lysobacter enzymogenes</name>
    <dbReference type="NCBI Taxonomy" id="69"/>
    <lineage>
        <taxon>Bacteria</taxon>
        <taxon>Pseudomonadati</taxon>
        <taxon>Pseudomonadota</taxon>
        <taxon>Gammaproteobacteria</taxon>
        <taxon>Lysobacterales</taxon>
        <taxon>Lysobacteraceae</taxon>
        <taxon>Lysobacter</taxon>
    </lineage>
</organism>
<evidence type="ECO:0000313" key="3">
    <source>
        <dbReference type="EMBL" id="BAV96787.1"/>
    </source>
</evidence>
<dbReference type="AlphaFoldDB" id="A0AAU9AD01"/>